<protein>
    <submittedName>
        <fullName evidence="3">Uncharacterized protein</fullName>
    </submittedName>
</protein>
<comment type="caution">
    <text evidence="3">The sequence shown here is derived from an EMBL/GenBank/DDBJ whole genome shotgun (WGS) entry which is preliminary data.</text>
</comment>
<accession>A0ABD0L932</accession>
<keyword evidence="2" id="KW-1133">Transmembrane helix</keyword>
<name>A0ABD0L932_9CAEN</name>
<feature type="region of interest" description="Disordered" evidence="1">
    <location>
        <begin position="1"/>
        <end position="20"/>
    </location>
</feature>
<gene>
    <name evidence="3" type="ORF">BaRGS_00013006</name>
</gene>
<evidence type="ECO:0000256" key="2">
    <source>
        <dbReference type="SAM" id="Phobius"/>
    </source>
</evidence>
<keyword evidence="4" id="KW-1185">Reference proteome</keyword>
<keyword evidence="2" id="KW-0812">Transmembrane</keyword>
<feature type="transmembrane region" description="Helical" evidence="2">
    <location>
        <begin position="29"/>
        <end position="53"/>
    </location>
</feature>
<evidence type="ECO:0000256" key="1">
    <source>
        <dbReference type="SAM" id="MobiDB-lite"/>
    </source>
</evidence>
<organism evidence="3 4">
    <name type="scientific">Batillaria attramentaria</name>
    <dbReference type="NCBI Taxonomy" id="370345"/>
    <lineage>
        <taxon>Eukaryota</taxon>
        <taxon>Metazoa</taxon>
        <taxon>Spiralia</taxon>
        <taxon>Lophotrochozoa</taxon>
        <taxon>Mollusca</taxon>
        <taxon>Gastropoda</taxon>
        <taxon>Caenogastropoda</taxon>
        <taxon>Sorbeoconcha</taxon>
        <taxon>Cerithioidea</taxon>
        <taxon>Batillariidae</taxon>
        <taxon>Batillaria</taxon>
    </lineage>
</organism>
<sequence>MRGIAATDRRDTRGPLSPSRAMSSCLQGVRGWSCVVMVTVILLLLSVTGTFGANVPLPEGKHIPLPLTSFSEFLPRADCFPPKSVPFLFRRPCMKTAVRLGKFWSTTDQSLTPKKKKMWGRLTDTTHNNTMTVPPKTLETEYHL</sequence>
<dbReference type="AlphaFoldDB" id="A0ABD0L932"/>
<keyword evidence="2" id="KW-0472">Membrane</keyword>
<dbReference type="EMBL" id="JACVVK020000072">
    <property type="protein sequence ID" value="KAK7495786.1"/>
    <property type="molecule type" value="Genomic_DNA"/>
</dbReference>
<evidence type="ECO:0000313" key="3">
    <source>
        <dbReference type="EMBL" id="KAK7495786.1"/>
    </source>
</evidence>
<evidence type="ECO:0000313" key="4">
    <source>
        <dbReference type="Proteomes" id="UP001519460"/>
    </source>
</evidence>
<dbReference type="Proteomes" id="UP001519460">
    <property type="component" value="Unassembled WGS sequence"/>
</dbReference>
<proteinExistence type="predicted"/>
<reference evidence="3 4" key="1">
    <citation type="journal article" date="2023" name="Sci. Data">
        <title>Genome assembly of the Korean intertidal mud-creeper Batillaria attramentaria.</title>
        <authorList>
            <person name="Patra A.K."/>
            <person name="Ho P.T."/>
            <person name="Jun S."/>
            <person name="Lee S.J."/>
            <person name="Kim Y."/>
            <person name="Won Y.J."/>
        </authorList>
    </citation>
    <scope>NUCLEOTIDE SEQUENCE [LARGE SCALE GENOMIC DNA]</scope>
    <source>
        <strain evidence="3">Wonlab-2016</strain>
    </source>
</reference>